<evidence type="ECO:0000313" key="1">
    <source>
        <dbReference type="EMBL" id="KAL2915707.1"/>
    </source>
</evidence>
<evidence type="ECO:0000313" key="2">
    <source>
        <dbReference type="Proteomes" id="UP001527925"/>
    </source>
</evidence>
<dbReference type="Proteomes" id="UP001527925">
    <property type="component" value="Unassembled WGS sequence"/>
</dbReference>
<accession>A0ABR4N850</accession>
<organism evidence="1 2">
    <name type="scientific">Polyrhizophydium stewartii</name>
    <dbReference type="NCBI Taxonomy" id="2732419"/>
    <lineage>
        <taxon>Eukaryota</taxon>
        <taxon>Fungi</taxon>
        <taxon>Fungi incertae sedis</taxon>
        <taxon>Chytridiomycota</taxon>
        <taxon>Chytridiomycota incertae sedis</taxon>
        <taxon>Chytridiomycetes</taxon>
        <taxon>Rhizophydiales</taxon>
        <taxon>Rhizophydiales incertae sedis</taxon>
        <taxon>Polyrhizophydium</taxon>
    </lineage>
</organism>
<dbReference type="EC" id="3.2.1.24" evidence="1"/>
<keyword evidence="1" id="KW-0326">Glycosidase</keyword>
<comment type="caution">
    <text evidence="1">The sequence shown here is derived from an EMBL/GenBank/DDBJ whole genome shotgun (WGS) entry which is preliminary data.</text>
</comment>
<reference evidence="1 2" key="1">
    <citation type="submission" date="2023-09" db="EMBL/GenBank/DDBJ databases">
        <title>Pangenome analysis of Batrachochytrium dendrobatidis and related Chytrids.</title>
        <authorList>
            <person name="Yacoub M.N."/>
            <person name="Stajich J.E."/>
            <person name="James T.Y."/>
        </authorList>
    </citation>
    <scope>NUCLEOTIDE SEQUENCE [LARGE SCALE GENOMIC DNA]</scope>
    <source>
        <strain evidence="1 2">JEL0888</strain>
    </source>
</reference>
<gene>
    <name evidence="1" type="primary">AMS1_1</name>
    <name evidence="1" type="ORF">HK105_204652</name>
</gene>
<dbReference type="EMBL" id="JADGIZ020000021">
    <property type="protein sequence ID" value="KAL2915707.1"/>
    <property type="molecule type" value="Genomic_DNA"/>
</dbReference>
<keyword evidence="2" id="KW-1185">Reference proteome</keyword>
<name>A0ABR4N850_9FUNG</name>
<protein>
    <submittedName>
        <fullName evidence="1">Glycoside hydrolase, 38 vacuolar alpha mannosidase</fullName>
        <ecNumber evidence="1">3.2.1.24</ecNumber>
    </submittedName>
</protein>
<keyword evidence="1" id="KW-0378">Hydrolase</keyword>
<dbReference type="GO" id="GO:0004559">
    <property type="term" value="F:alpha-mannosidase activity"/>
    <property type="evidence" value="ECO:0007669"/>
    <property type="project" value="UniProtKB-EC"/>
</dbReference>
<sequence length="76" mass="8156">MQKHRNITVERLEKYLGTGQFSDVNLVSCLWSQASEDAVKLSVFSVPGLVRMQVLGALLPRCGAARAAPLADITAG</sequence>
<proteinExistence type="predicted"/>